<dbReference type="GO" id="GO:0004222">
    <property type="term" value="F:metalloendopeptidase activity"/>
    <property type="evidence" value="ECO:0007669"/>
    <property type="project" value="TreeGrafter"/>
</dbReference>
<evidence type="ECO:0000256" key="2">
    <source>
        <dbReference type="SAM" id="MobiDB-lite"/>
    </source>
</evidence>
<dbReference type="RefSeq" id="WP_146900976.1">
    <property type="nucleotide sequence ID" value="NZ_BAAARM010000002.1"/>
</dbReference>
<proteinExistence type="predicted"/>
<dbReference type="OrthoDB" id="5496837at2"/>
<dbReference type="InterPro" id="IPR016047">
    <property type="entry name" value="M23ase_b-sheet_dom"/>
</dbReference>
<evidence type="ECO:0000259" key="4">
    <source>
        <dbReference type="Pfam" id="PF01551"/>
    </source>
</evidence>
<sequence>MEVLTLLGRWAAQQGAGWLLRHRWRLAALLGLLGVGAVLVGAGISASVSGGGSDQQARAACRTLGYDVTSASGAAGGGYVPTAVGDLPEIPEGGLVDGFGPGQTEQIAVAQAIVAAGTAAGVGTRGMVVAVATALQESGLRELDFGDRDSLGPFQQRPSQGWGTPEQVRSADFSARAFFGGPGSPHFDPGTGRASPGGLIEVPGWEQLPVTVAAQKVQRSAFPNAYAKHEPRAVRIVAALAGAQPVPVAATVEPTAPALPPAAAPAPTPAAPTPPPTPTPAPAAPTPTPPGAATSSAAPVLSPADGDASIVTAEEFRASGFDIDGFCAANVGVPAGVFADGSPIPAGAWTSPLASSISSEFGMRLHPVTGVWKLHAGTDFQAATGTPLRAASDGVVSTVTWHATGGLMVVVEHAGGIQTWYLHLSQALVAPGDPVTGGQVIALSGGTGVGTGPHFHLETHVGGAPVDPVAFMLERGVDLRGGLP</sequence>
<dbReference type="Proteomes" id="UP000321181">
    <property type="component" value="Unassembled WGS sequence"/>
</dbReference>
<dbReference type="SUPFAM" id="SSF51261">
    <property type="entry name" value="Duplicated hybrid motif"/>
    <property type="match status" value="1"/>
</dbReference>
<feature type="compositionally biased region" description="Pro residues" evidence="2">
    <location>
        <begin position="259"/>
        <end position="290"/>
    </location>
</feature>
<dbReference type="AlphaFoldDB" id="A0A512DA08"/>
<keyword evidence="3" id="KW-0812">Transmembrane</keyword>
<accession>A0A512DA08</accession>
<evidence type="ECO:0000256" key="3">
    <source>
        <dbReference type="SAM" id="Phobius"/>
    </source>
</evidence>
<keyword evidence="3" id="KW-0472">Membrane</keyword>
<name>A0A512DA08_9CELL</name>
<dbReference type="CDD" id="cd12797">
    <property type="entry name" value="M23_peptidase"/>
    <property type="match status" value="1"/>
</dbReference>
<dbReference type="InterPro" id="IPR050570">
    <property type="entry name" value="Cell_wall_metabolism_enzyme"/>
</dbReference>
<dbReference type="EMBL" id="BJYY01000007">
    <property type="protein sequence ID" value="GEO33306.1"/>
    <property type="molecule type" value="Genomic_DNA"/>
</dbReference>
<keyword evidence="1" id="KW-0732">Signal</keyword>
<feature type="transmembrane region" description="Helical" evidence="3">
    <location>
        <begin position="26"/>
        <end position="48"/>
    </location>
</feature>
<gene>
    <name evidence="5" type="ORF">CAE01nite_10310</name>
</gene>
<evidence type="ECO:0000313" key="6">
    <source>
        <dbReference type="Proteomes" id="UP000321181"/>
    </source>
</evidence>
<dbReference type="Gene3D" id="2.70.70.10">
    <property type="entry name" value="Glucose Permease (Domain IIA)"/>
    <property type="match status" value="1"/>
</dbReference>
<evidence type="ECO:0000313" key="5">
    <source>
        <dbReference type="EMBL" id="GEO33306.1"/>
    </source>
</evidence>
<keyword evidence="6" id="KW-1185">Reference proteome</keyword>
<feature type="region of interest" description="Disordered" evidence="2">
    <location>
        <begin position="259"/>
        <end position="301"/>
    </location>
</feature>
<organism evidence="5 6">
    <name type="scientific">Cellulomonas aerilata</name>
    <dbReference type="NCBI Taxonomy" id="515326"/>
    <lineage>
        <taxon>Bacteria</taxon>
        <taxon>Bacillati</taxon>
        <taxon>Actinomycetota</taxon>
        <taxon>Actinomycetes</taxon>
        <taxon>Micrococcales</taxon>
        <taxon>Cellulomonadaceae</taxon>
        <taxon>Cellulomonas</taxon>
    </lineage>
</organism>
<reference evidence="5 6" key="1">
    <citation type="submission" date="2019-07" db="EMBL/GenBank/DDBJ databases">
        <title>Whole genome shotgun sequence of Cellulomonas aerilata NBRC 106308.</title>
        <authorList>
            <person name="Hosoyama A."/>
            <person name="Uohara A."/>
            <person name="Ohji S."/>
            <person name="Ichikawa N."/>
        </authorList>
    </citation>
    <scope>NUCLEOTIDE SEQUENCE [LARGE SCALE GENOMIC DNA]</scope>
    <source>
        <strain evidence="5 6">NBRC 106308</strain>
    </source>
</reference>
<dbReference type="PANTHER" id="PTHR21666">
    <property type="entry name" value="PEPTIDASE-RELATED"/>
    <property type="match status" value="1"/>
</dbReference>
<protein>
    <recommendedName>
        <fullName evidence="4">M23ase beta-sheet core domain-containing protein</fullName>
    </recommendedName>
</protein>
<dbReference type="PANTHER" id="PTHR21666:SF289">
    <property type="entry name" value="L-ALA--D-GLU ENDOPEPTIDASE"/>
    <property type="match status" value="1"/>
</dbReference>
<comment type="caution">
    <text evidence="5">The sequence shown here is derived from an EMBL/GenBank/DDBJ whole genome shotgun (WGS) entry which is preliminary data.</text>
</comment>
<dbReference type="InterPro" id="IPR011055">
    <property type="entry name" value="Dup_hybrid_motif"/>
</dbReference>
<feature type="domain" description="M23ase beta-sheet core" evidence="4">
    <location>
        <begin position="374"/>
        <end position="468"/>
    </location>
</feature>
<feature type="compositionally biased region" description="Low complexity" evidence="2">
    <location>
        <begin position="291"/>
        <end position="300"/>
    </location>
</feature>
<dbReference type="Pfam" id="PF01551">
    <property type="entry name" value="Peptidase_M23"/>
    <property type="match status" value="1"/>
</dbReference>
<evidence type="ECO:0000256" key="1">
    <source>
        <dbReference type="ARBA" id="ARBA00022729"/>
    </source>
</evidence>
<keyword evidence="3" id="KW-1133">Transmembrane helix</keyword>